<evidence type="ECO:0000256" key="5">
    <source>
        <dbReference type="ARBA" id="ARBA00023027"/>
    </source>
</evidence>
<evidence type="ECO:0000313" key="12">
    <source>
        <dbReference type="EMBL" id="KGN00679.1"/>
    </source>
</evidence>
<dbReference type="PRINTS" id="PR00086">
    <property type="entry name" value="LLDHDRGNASE"/>
</dbReference>
<dbReference type="Proteomes" id="UP000030014">
    <property type="component" value="Unassembled WGS sequence"/>
</dbReference>
<dbReference type="Pfam" id="PF02866">
    <property type="entry name" value="Ldh_1_C"/>
    <property type="match status" value="1"/>
</dbReference>
<reference evidence="12 13" key="1">
    <citation type="submission" date="2014-01" db="EMBL/GenBank/DDBJ databases">
        <title>Plasmidome dynamics in the species complex Clostridium novyi sensu lato converts strains of independent lineages into distinctly different pathogens.</title>
        <authorList>
            <person name="Skarin H."/>
            <person name="Segerman B."/>
        </authorList>
    </citation>
    <scope>NUCLEOTIDE SEQUENCE [LARGE SCALE GENOMIC DNA]</scope>
    <source>
        <strain evidence="12 13">DC5</strain>
    </source>
</reference>
<evidence type="ECO:0000256" key="4">
    <source>
        <dbReference type="ARBA" id="ARBA00023002"/>
    </source>
</evidence>
<evidence type="ECO:0000256" key="8">
    <source>
        <dbReference type="PIRSR" id="PIRSR000102-1"/>
    </source>
</evidence>
<dbReference type="PROSITE" id="PS00064">
    <property type="entry name" value="L_LDH"/>
    <property type="match status" value="1"/>
</dbReference>
<keyword evidence="5 7" id="KW-0520">NAD</keyword>
<dbReference type="GO" id="GO:0006096">
    <property type="term" value="P:glycolytic process"/>
    <property type="evidence" value="ECO:0007669"/>
    <property type="project" value="UniProtKB-UniRule"/>
</dbReference>
<comment type="similarity">
    <text evidence="2 7">Belongs to the LDH/MDH superfamily. LDH family.</text>
</comment>
<dbReference type="InterPro" id="IPR015955">
    <property type="entry name" value="Lactate_DH/Glyco_Ohase_4_C"/>
</dbReference>
<evidence type="ECO:0000259" key="10">
    <source>
        <dbReference type="Pfam" id="PF00056"/>
    </source>
</evidence>
<feature type="binding site" evidence="7">
    <location>
        <position position="16"/>
    </location>
    <ligand>
        <name>NAD(+)</name>
        <dbReference type="ChEBI" id="CHEBI:57540"/>
    </ligand>
</feature>
<comment type="catalytic activity">
    <reaction evidence="6 7">
        <text>(S)-lactate + NAD(+) = pyruvate + NADH + H(+)</text>
        <dbReference type="Rhea" id="RHEA:23444"/>
        <dbReference type="ChEBI" id="CHEBI:15361"/>
        <dbReference type="ChEBI" id="CHEBI:15378"/>
        <dbReference type="ChEBI" id="CHEBI:16651"/>
        <dbReference type="ChEBI" id="CHEBI:57540"/>
        <dbReference type="ChEBI" id="CHEBI:57945"/>
        <dbReference type="EC" id="1.1.1.27"/>
    </reaction>
</comment>
<feature type="binding site" evidence="7">
    <location>
        <position position="68"/>
    </location>
    <ligand>
        <name>NAD(+)</name>
        <dbReference type="ChEBI" id="CHEBI:57540"/>
    </ligand>
</feature>
<dbReference type="CDD" id="cd05291">
    <property type="entry name" value="HicDH_like"/>
    <property type="match status" value="1"/>
</dbReference>
<dbReference type="InterPro" id="IPR001236">
    <property type="entry name" value="Lactate/malate_DH_N"/>
</dbReference>
<gene>
    <name evidence="7 12" type="primary">ldh</name>
    <name evidence="12" type="ORF">Z955_02780</name>
</gene>
<evidence type="ECO:0000256" key="6">
    <source>
        <dbReference type="ARBA" id="ARBA00049258"/>
    </source>
</evidence>
<feature type="domain" description="Lactate/malate dehydrogenase N-terminal" evidence="10">
    <location>
        <begin position="7"/>
        <end position="145"/>
    </location>
</feature>
<keyword evidence="7" id="KW-0963">Cytoplasm</keyword>
<evidence type="ECO:0000259" key="11">
    <source>
        <dbReference type="Pfam" id="PF02866"/>
    </source>
</evidence>
<evidence type="ECO:0000256" key="3">
    <source>
        <dbReference type="ARBA" id="ARBA00012967"/>
    </source>
</evidence>
<dbReference type="NCBIfam" id="NF004863">
    <property type="entry name" value="PRK06223.1"/>
    <property type="match status" value="1"/>
</dbReference>
<comment type="subunit">
    <text evidence="7">Homotetramer.</text>
</comment>
<evidence type="ECO:0000256" key="9">
    <source>
        <dbReference type="PIRSR" id="PIRSR000102-3"/>
    </source>
</evidence>
<feature type="binding site" evidence="7">
    <location>
        <position position="42"/>
    </location>
    <ligand>
        <name>NAD(+)</name>
        <dbReference type="ChEBI" id="CHEBI:57540"/>
    </ligand>
</feature>
<comment type="subcellular location">
    <subcellularLocation>
        <location evidence="7">Cytoplasm</location>
    </subcellularLocation>
</comment>
<feature type="binding site" evidence="7">
    <location>
        <position position="233"/>
    </location>
    <ligand>
        <name>substrate</name>
    </ligand>
</feature>
<evidence type="ECO:0000256" key="2">
    <source>
        <dbReference type="ARBA" id="ARBA00006054"/>
    </source>
</evidence>
<dbReference type="SUPFAM" id="SSF56327">
    <property type="entry name" value="LDH C-terminal domain-like"/>
    <property type="match status" value="1"/>
</dbReference>
<dbReference type="EC" id="1.1.1.27" evidence="3 7"/>
<comment type="pathway">
    <text evidence="1 7">Fermentation; pyruvate fermentation to lactate; (S)-lactate from pyruvate: step 1/1.</text>
</comment>
<organism evidence="12 13">
    <name type="scientific">Clostridium botulinum C/D str. DC5</name>
    <dbReference type="NCBI Taxonomy" id="1443128"/>
    <lineage>
        <taxon>Bacteria</taxon>
        <taxon>Bacillati</taxon>
        <taxon>Bacillota</taxon>
        <taxon>Clostridia</taxon>
        <taxon>Eubacteriales</taxon>
        <taxon>Clostridiaceae</taxon>
        <taxon>Clostridium</taxon>
    </lineage>
</organism>
<feature type="active site" description="Proton acceptor" evidence="7 8">
    <location>
        <position position="179"/>
    </location>
</feature>
<dbReference type="PANTHER" id="PTHR43128:SF16">
    <property type="entry name" value="L-LACTATE DEHYDROGENASE"/>
    <property type="match status" value="1"/>
</dbReference>
<dbReference type="UniPathway" id="UPA00554">
    <property type="reaction ID" value="UER00611"/>
</dbReference>
<feature type="binding site" evidence="9">
    <location>
        <begin position="12"/>
        <end position="17"/>
    </location>
    <ligand>
        <name>NAD(+)</name>
        <dbReference type="ChEBI" id="CHEBI:57540"/>
    </ligand>
</feature>
<feature type="binding site" evidence="7">
    <location>
        <begin position="123"/>
        <end position="126"/>
    </location>
    <ligand>
        <name>substrate</name>
    </ligand>
</feature>
<dbReference type="PROSITE" id="PS51257">
    <property type="entry name" value="PROKAR_LIPOPROTEIN"/>
    <property type="match status" value="1"/>
</dbReference>
<dbReference type="GO" id="GO:0005737">
    <property type="term" value="C:cytoplasm"/>
    <property type="evidence" value="ECO:0007669"/>
    <property type="project" value="UniProtKB-SubCell"/>
</dbReference>
<comment type="caution">
    <text evidence="12">The sequence shown here is derived from an EMBL/GenBank/DDBJ whole genome shotgun (WGS) entry which is preliminary data.</text>
</comment>
<dbReference type="NCBIfam" id="NF000824">
    <property type="entry name" value="PRK00066.1"/>
    <property type="match status" value="1"/>
</dbReference>
<evidence type="ECO:0000256" key="7">
    <source>
        <dbReference type="HAMAP-Rule" id="MF_00488"/>
    </source>
</evidence>
<feature type="binding site" evidence="9">
    <location>
        <position position="98"/>
    </location>
    <ligand>
        <name>NAD(+)</name>
        <dbReference type="ChEBI" id="CHEBI:57540"/>
    </ligand>
</feature>
<feature type="binding site" evidence="7">
    <location>
        <begin position="151"/>
        <end position="154"/>
    </location>
    <ligand>
        <name>substrate</name>
    </ligand>
</feature>
<dbReference type="InterPro" id="IPR022383">
    <property type="entry name" value="Lactate/malate_DH_C"/>
</dbReference>
<feature type="binding site" evidence="7">
    <location>
        <position position="146"/>
    </location>
    <ligand>
        <name>NAD(+)</name>
        <dbReference type="ChEBI" id="CHEBI:57540"/>
    </ligand>
</feature>
<feature type="binding site" evidence="7">
    <location>
        <position position="104"/>
    </location>
    <ligand>
        <name>NAD(+)</name>
        <dbReference type="ChEBI" id="CHEBI:57540"/>
    </ligand>
</feature>
<dbReference type="AlphaFoldDB" id="A0A0A0IJD1"/>
<dbReference type="Gene3D" id="3.40.50.720">
    <property type="entry name" value="NAD(P)-binding Rossmann-like Domain"/>
    <property type="match status" value="1"/>
</dbReference>
<dbReference type="InterPro" id="IPR036291">
    <property type="entry name" value="NAD(P)-bd_dom_sf"/>
</dbReference>
<dbReference type="SUPFAM" id="SSF51735">
    <property type="entry name" value="NAD(P)-binding Rossmann-fold domains"/>
    <property type="match status" value="1"/>
</dbReference>
<dbReference type="Pfam" id="PF00056">
    <property type="entry name" value="Ldh_1_N"/>
    <property type="match status" value="1"/>
</dbReference>
<proteinExistence type="inferred from homology"/>
<comment type="function">
    <text evidence="7">Catalyzes the conversion of lactate to pyruvate.</text>
</comment>
<dbReference type="FunFam" id="3.40.50.720:FF:000018">
    <property type="entry name" value="Malate dehydrogenase"/>
    <property type="match status" value="1"/>
</dbReference>
<comment type="caution">
    <text evidence="7">Lacks conserved residue(s) required for the propagation of feature annotation.</text>
</comment>
<name>A0A0A0IJD1_CLOBO</name>
<dbReference type="InterPro" id="IPR011304">
    <property type="entry name" value="L-lactate_DH"/>
</dbReference>
<dbReference type="NCBIfam" id="TIGR01771">
    <property type="entry name" value="L-LDH-NAD"/>
    <property type="match status" value="1"/>
</dbReference>
<evidence type="ECO:0000313" key="13">
    <source>
        <dbReference type="Proteomes" id="UP000030014"/>
    </source>
</evidence>
<feature type="binding site" evidence="7 9">
    <location>
        <begin position="121"/>
        <end position="123"/>
    </location>
    <ligand>
        <name>NAD(+)</name>
        <dbReference type="ChEBI" id="CHEBI:57540"/>
    </ligand>
</feature>
<dbReference type="PANTHER" id="PTHR43128">
    <property type="entry name" value="L-2-HYDROXYCARBOXYLATE DEHYDROGENASE (NAD(P)(+))"/>
    <property type="match status" value="1"/>
</dbReference>
<accession>A0A0A0IJD1</accession>
<dbReference type="RefSeq" id="WP_039256917.1">
    <property type="nucleotide sequence ID" value="NZ_JDRY01000017.1"/>
</dbReference>
<protein>
    <recommendedName>
        <fullName evidence="3 7">L-lactate dehydrogenase</fullName>
        <shortName evidence="7">L-LDH</shortName>
        <ecNumber evidence="3 7">1.1.1.27</ecNumber>
    </recommendedName>
</protein>
<dbReference type="GO" id="GO:0006089">
    <property type="term" value="P:lactate metabolic process"/>
    <property type="evidence" value="ECO:0007669"/>
    <property type="project" value="TreeGrafter"/>
</dbReference>
<dbReference type="HAMAP" id="MF_00488">
    <property type="entry name" value="Lactate_dehydrog"/>
    <property type="match status" value="1"/>
</dbReference>
<dbReference type="Gene3D" id="3.90.110.10">
    <property type="entry name" value="Lactate dehydrogenase/glycoside hydrolase, family 4, C-terminal"/>
    <property type="match status" value="1"/>
</dbReference>
<dbReference type="EMBL" id="JDRY01000017">
    <property type="protein sequence ID" value="KGN00679.1"/>
    <property type="molecule type" value="Genomic_DNA"/>
</dbReference>
<feature type="binding site" evidence="7 9">
    <location>
        <position position="37"/>
    </location>
    <ligand>
        <name>NAD(+)</name>
        <dbReference type="ChEBI" id="CHEBI:57540"/>
    </ligand>
</feature>
<keyword evidence="4 7" id="KW-0560">Oxidoreductase</keyword>
<feature type="binding site" evidence="7">
    <location>
        <position position="91"/>
    </location>
    <ligand>
        <name>substrate</name>
    </ligand>
</feature>
<dbReference type="PIRSF" id="PIRSF000102">
    <property type="entry name" value="Lac_mal_DH"/>
    <property type="match status" value="1"/>
</dbReference>
<feature type="domain" description="Lactate/malate dehydrogenase C-terminal" evidence="11">
    <location>
        <begin position="148"/>
        <end position="313"/>
    </location>
</feature>
<dbReference type="InterPro" id="IPR018177">
    <property type="entry name" value="L-lactate_DH_AS"/>
</dbReference>
<dbReference type="InterPro" id="IPR001557">
    <property type="entry name" value="L-lactate/malate_DH"/>
</dbReference>
<sequence>MSFKIRKVAIIGTGPVGASCAFALMNQCMCEEILMIDINEDKAKGETLDLSHAIEYMPLRSKIRVGTYEECKDVDVIVITASAPLKPEQTRLDIAGVNSKICTSIVEPIMKSGFDGFFILVSNPVDVISYHTWKLSGLPKNKVIGTGTSLDTARLKTLISAELEGIDTKSIQAFAMGEHGDSQMVPWSKVTIAGESFLNLMKKNSSLAKLDLDKVVWKTTRLGWDIYETKGTTYYGIAASVVGIIKSIFHDEKKVIPVSALLDGEYGEKDVYAGIPAIIGKNGIEKVIELELTDEEKDKFKKSLDILKNCIKSIGY</sequence>
<evidence type="ECO:0000256" key="1">
    <source>
        <dbReference type="ARBA" id="ARBA00004843"/>
    </source>
</evidence>
<dbReference type="GO" id="GO:0004459">
    <property type="term" value="F:L-lactate dehydrogenase (NAD+) activity"/>
    <property type="evidence" value="ECO:0007669"/>
    <property type="project" value="UniProtKB-UniRule"/>
</dbReference>